<keyword evidence="2" id="KW-0813">Transport</keyword>
<sequence>MLYDSLYIKEIRLKQEINKEESYIKDLPVVNNLNSVALSSNVTFFVGENGSGKSTLLEAIAVNSGFNAEGGTRNFCFSSRETHSDLYKYITVVKSVNRPKDGFFLRAESFYNVATEIERLDSESSMGNPVIYSYGGTSLHKMSHGESFITLMTNRFSGHGLYILDEPEAALSPLKQMAMLTIINELVKKKSQFIIATHSPILMAYPDADIFVIDEDGITKTPYKKTDNYMMTRKFLENPEKMMKYLFE</sequence>
<dbReference type="AlphaFoldDB" id="M1MLZ6"/>
<dbReference type="GO" id="GO:0005524">
    <property type="term" value="F:ATP binding"/>
    <property type="evidence" value="ECO:0007669"/>
    <property type="project" value="InterPro"/>
</dbReference>
<evidence type="ECO:0000259" key="8">
    <source>
        <dbReference type="SMART" id="SM00382"/>
    </source>
</evidence>
<evidence type="ECO:0000256" key="6">
    <source>
        <dbReference type="ARBA" id="ARBA00023065"/>
    </source>
</evidence>
<dbReference type="SUPFAM" id="SSF52540">
    <property type="entry name" value="P-loop containing nucleoside triphosphate hydrolases"/>
    <property type="match status" value="1"/>
</dbReference>
<dbReference type="InterPro" id="IPR027417">
    <property type="entry name" value="P-loop_NTPase"/>
</dbReference>
<evidence type="ECO:0000256" key="3">
    <source>
        <dbReference type="ARBA" id="ARBA00022475"/>
    </source>
</evidence>
<evidence type="ECO:0000256" key="5">
    <source>
        <dbReference type="ARBA" id="ARBA00023004"/>
    </source>
</evidence>
<evidence type="ECO:0000313" key="10">
    <source>
        <dbReference type="Proteomes" id="UP000011728"/>
    </source>
</evidence>
<dbReference type="PANTHER" id="PTHR42771">
    <property type="entry name" value="IRON(3+)-HYDROXAMATE IMPORT ATP-BINDING PROTEIN FHUC"/>
    <property type="match status" value="1"/>
</dbReference>
<gene>
    <name evidence="9" type="ORF">Cspa_c20100</name>
</gene>
<dbReference type="InterPro" id="IPR003593">
    <property type="entry name" value="AAA+_ATPase"/>
</dbReference>
<evidence type="ECO:0000256" key="4">
    <source>
        <dbReference type="ARBA" id="ARBA00022496"/>
    </source>
</evidence>
<dbReference type="GO" id="GO:0016887">
    <property type="term" value="F:ATP hydrolysis activity"/>
    <property type="evidence" value="ECO:0007669"/>
    <property type="project" value="InterPro"/>
</dbReference>
<evidence type="ECO:0000256" key="2">
    <source>
        <dbReference type="ARBA" id="ARBA00022448"/>
    </source>
</evidence>
<keyword evidence="3" id="KW-1003">Cell membrane</keyword>
<dbReference type="OrthoDB" id="9784297at2"/>
<proteinExistence type="predicted"/>
<dbReference type="Pfam" id="PF13304">
    <property type="entry name" value="AAA_21"/>
    <property type="match status" value="1"/>
</dbReference>
<dbReference type="PATRIC" id="fig|931276.5.peg.2004"/>
<organism evidence="9 10">
    <name type="scientific">Clostridium saccharoperbutylacetonicum N1-4(HMT)</name>
    <dbReference type="NCBI Taxonomy" id="931276"/>
    <lineage>
        <taxon>Bacteria</taxon>
        <taxon>Bacillati</taxon>
        <taxon>Bacillota</taxon>
        <taxon>Clostridia</taxon>
        <taxon>Eubacteriales</taxon>
        <taxon>Clostridiaceae</taxon>
        <taxon>Clostridium</taxon>
    </lineage>
</organism>
<name>M1MLZ6_9CLOT</name>
<reference evidence="9 10" key="1">
    <citation type="submission" date="2013-02" db="EMBL/GenBank/DDBJ databases">
        <title>Genome sequence of Clostridium saccharoperbutylacetonicum N1-4(HMT).</title>
        <authorList>
            <person name="Poehlein A."/>
            <person name="Daniel R."/>
        </authorList>
    </citation>
    <scope>NUCLEOTIDE SEQUENCE [LARGE SCALE GENOMIC DNA]</scope>
    <source>
        <strain evidence="10">N1-4(HMT)</strain>
    </source>
</reference>
<dbReference type="SMART" id="SM00382">
    <property type="entry name" value="AAA"/>
    <property type="match status" value="1"/>
</dbReference>
<keyword evidence="6" id="KW-0406">Ion transport</keyword>
<dbReference type="eggNOG" id="COG3910">
    <property type="taxonomic scope" value="Bacteria"/>
</dbReference>
<dbReference type="GO" id="GO:0006302">
    <property type="term" value="P:double-strand break repair"/>
    <property type="evidence" value="ECO:0007669"/>
    <property type="project" value="InterPro"/>
</dbReference>
<dbReference type="EMBL" id="CP004121">
    <property type="protein sequence ID" value="AGF55776.1"/>
    <property type="molecule type" value="Genomic_DNA"/>
</dbReference>
<dbReference type="RefSeq" id="WP_015392097.1">
    <property type="nucleotide sequence ID" value="NC_020291.1"/>
</dbReference>
<feature type="domain" description="AAA+ ATPase" evidence="8">
    <location>
        <begin position="39"/>
        <end position="216"/>
    </location>
</feature>
<dbReference type="HOGENOM" id="CLU_079631_2_0_9"/>
<dbReference type="Pfam" id="PF13476">
    <property type="entry name" value="AAA_23"/>
    <property type="match status" value="1"/>
</dbReference>
<evidence type="ECO:0000256" key="7">
    <source>
        <dbReference type="ARBA" id="ARBA00023136"/>
    </source>
</evidence>
<keyword evidence="10" id="KW-1185">Reference proteome</keyword>
<protein>
    <submittedName>
        <fullName evidence="9">Putative ATPase</fullName>
    </submittedName>
</protein>
<accession>M1MLZ6</accession>
<keyword evidence="7" id="KW-0472">Membrane</keyword>
<dbReference type="GO" id="GO:0005886">
    <property type="term" value="C:plasma membrane"/>
    <property type="evidence" value="ECO:0007669"/>
    <property type="project" value="UniProtKB-SubCell"/>
</dbReference>
<dbReference type="STRING" id="36745.CLSAP_18100"/>
<evidence type="ECO:0000313" key="9">
    <source>
        <dbReference type="EMBL" id="AGF55776.1"/>
    </source>
</evidence>
<dbReference type="Proteomes" id="UP000011728">
    <property type="component" value="Chromosome"/>
</dbReference>
<evidence type="ECO:0000256" key="1">
    <source>
        <dbReference type="ARBA" id="ARBA00004202"/>
    </source>
</evidence>
<dbReference type="Gene3D" id="3.40.50.300">
    <property type="entry name" value="P-loop containing nucleotide triphosphate hydrolases"/>
    <property type="match status" value="2"/>
</dbReference>
<dbReference type="PANTHER" id="PTHR42771:SF2">
    <property type="entry name" value="IRON(3+)-HYDROXAMATE IMPORT ATP-BINDING PROTEIN FHUC"/>
    <property type="match status" value="1"/>
</dbReference>
<comment type="subcellular location">
    <subcellularLocation>
        <location evidence="1">Cell membrane</location>
        <topology evidence="1">Peripheral membrane protein</topology>
    </subcellularLocation>
</comment>
<keyword evidence="4" id="KW-0410">Iron transport</keyword>
<dbReference type="InterPro" id="IPR038729">
    <property type="entry name" value="Rad50/SbcC_AAA"/>
</dbReference>
<dbReference type="GO" id="GO:0006826">
    <property type="term" value="P:iron ion transport"/>
    <property type="evidence" value="ECO:0007669"/>
    <property type="project" value="UniProtKB-KW"/>
</dbReference>
<dbReference type="KEGG" id="csr:Cspa_c20100"/>
<dbReference type="InterPro" id="IPR051535">
    <property type="entry name" value="Siderophore_ABC-ATPase"/>
</dbReference>
<keyword evidence="5" id="KW-0408">Iron</keyword>
<dbReference type="InterPro" id="IPR003959">
    <property type="entry name" value="ATPase_AAA_core"/>
</dbReference>